<proteinExistence type="predicted"/>
<dbReference type="InterPro" id="IPR003613">
    <property type="entry name" value="Ubox_domain"/>
</dbReference>
<protein>
    <recommendedName>
        <fullName evidence="2">U-box domain-containing protein</fullName>
    </recommendedName>
</protein>
<dbReference type="InterPro" id="IPR013083">
    <property type="entry name" value="Znf_RING/FYVE/PHD"/>
</dbReference>
<keyword evidence="1" id="KW-0175">Coiled coil</keyword>
<accession>A0A6C0LQQ8</accession>
<organism evidence="3">
    <name type="scientific">viral metagenome</name>
    <dbReference type="NCBI Taxonomy" id="1070528"/>
    <lineage>
        <taxon>unclassified sequences</taxon>
        <taxon>metagenomes</taxon>
        <taxon>organismal metagenomes</taxon>
    </lineage>
</organism>
<evidence type="ECO:0000259" key="2">
    <source>
        <dbReference type="Pfam" id="PF04564"/>
    </source>
</evidence>
<dbReference type="Pfam" id="PF04564">
    <property type="entry name" value="U-box"/>
    <property type="match status" value="1"/>
</dbReference>
<sequence length="180" mass="21303">MDTNTTDANEPAENQIIDDEALARQLQNEYLQELFVEEQQLQQQQQEAEQAAIRRKQNEENARIRLEQDMAYLESLQVIPKKEPEEMIQPIETIVDIPPPPPLTPPSYFICPISRKIMNIPIRDTEDKICYDKTTLLEYLQANDNKNHNGKIIQRRYLEVDLLLKNEISLWKREHPEYME</sequence>
<evidence type="ECO:0000313" key="3">
    <source>
        <dbReference type="EMBL" id="QHU32700.1"/>
    </source>
</evidence>
<dbReference type="AlphaFoldDB" id="A0A6C0LQQ8"/>
<dbReference type="GO" id="GO:0016567">
    <property type="term" value="P:protein ubiquitination"/>
    <property type="evidence" value="ECO:0007669"/>
    <property type="project" value="InterPro"/>
</dbReference>
<feature type="coiled-coil region" evidence="1">
    <location>
        <begin position="27"/>
        <end position="69"/>
    </location>
</feature>
<name>A0A6C0LQQ8_9ZZZZ</name>
<feature type="domain" description="U-box" evidence="2">
    <location>
        <begin position="106"/>
        <end position="175"/>
    </location>
</feature>
<dbReference type="SUPFAM" id="SSF57850">
    <property type="entry name" value="RING/U-box"/>
    <property type="match status" value="1"/>
</dbReference>
<dbReference type="Gene3D" id="3.30.40.10">
    <property type="entry name" value="Zinc/RING finger domain, C3HC4 (zinc finger)"/>
    <property type="match status" value="1"/>
</dbReference>
<dbReference type="GO" id="GO:0004842">
    <property type="term" value="F:ubiquitin-protein transferase activity"/>
    <property type="evidence" value="ECO:0007669"/>
    <property type="project" value="InterPro"/>
</dbReference>
<evidence type="ECO:0000256" key="1">
    <source>
        <dbReference type="SAM" id="Coils"/>
    </source>
</evidence>
<dbReference type="EMBL" id="MN740541">
    <property type="protein sequence ID" value="QHU32700.1"/>
    <property type="molecule type" value="Genomic_DNA"/>
</dbReference>
<reference evidence="3" key="1">
    <citation type="journal article" date="2020" name="Nature">
        <title>Giant virus diversity and host interactions through global metagenomics.</title>
        <authorList>
            <person name="Schulz F."/>
            <person name="Roux S."/>
            <person name="Paez-Espino D."/>
            <person name="Jungbluth S."/>
            <person name="Walsh D.A."/>
            <person name="Denef V.J."/>
            <person name="McMahon K.D."/>
            <person name="Konstantinidis K.T."/>
            <person name="Eloe-Fadrosh E.A."/>
            <person name="Kyrpides N.C."/>
            <person name="Woyke T."/>
        </authorList>
    </citation>
    <scope>NUCLEOTIDE SEQUENCE</scope>
    <source>
        <strain evidence="3">GVMAG-M-3300027969-2</strain>
    </source>
</reference>